<evidence type="ECO:0000313" key="2">
    <source>
        <dbReference type="Proteomes" id="UP000249748"/>
    </source>
</evidence>
<sequence length="892" mass="101627">MQAPNRSEYSVFWWKPGLPRKEVVRGIKGSAIYEDGQIYCRLPFALLSSNLMRPALLRLLKRPSALSVLDSLISMPIGVEQLDVRRTAKCVRCLSKSHKQARSASAAELQQTPANDSSFSSTKRALSFRIYEINTPHKQAAAKGGGSGDSTQNSFAIDPRSLALQPERLDFESDIGHTDDIGTRLVDDPVHRNDFALWEELLRYRQRHYGDKGTLDIWEGLTNRVDGVQLPVEGEVADFFWQSFVEAGIRHGVILNEIANYALALWSTTGKRWEGFYEAVVGGFIDRGMTQQAVGWHKRLHHPHLTHPNDILHVFRPIARSRQQNRVTGAIKPGGRAASSSLWAFRSICRMTPGHQIYAPIMSTLLRCGRLGDALSMHRLLIQENDHPHSFDEFEPLLESAKQHGPWASYQELHSYASQRFPENMIETDDPDKLAAETQSKVAHEERPIKDEFGARIFATEALHFDTILSGLKMFGVPALGPQSLREMALRARGSQDILSKLRKLERAGISLGNSVFVRLLRKLATENRDILLSDLLHSDEHPDVLEDARIQESLLLSYYMSQDWRHYHMTLAVLSELSNEGPALFNIHFRKHLAAGEWTLASKLVDEMALRSQSLTKESIDFMVEKVLTPRRPGVSPIKGQRRSEVVEVTFLFRVLRRIVPVGASVSPDLWVEMIKRFGMMNCWDELRTCCLWLARHYSSNPRQDHAPLQIISLSTVQQSSHTTSPDEHGNTILGAIFSKQTQAALVYWGFRMRVSSKRDDYNPFHMEGGNFVPWVRGLVLLRELGQNGVQLWTRWIRRACRHRLAVLYGRPRRSSRHMSRMLRRENPYSVERVLGDIDRAWGQPLLLQGCAPRDVYRLVNPPSSKMSQRRTRRTFLREKSLRGAAFVSSR</sequence>
<gene>
    <name evidence="1" type="ORF">BO79DRAFT_287873</name>
</gene>
<keyword evidence="2" id="KW-1185">Reference proteome</keyword>
<proteinExistence type="predicted"/>
<dbReference type="EMBL" id="KZ824551">
    <property type="protein sequence ID" value="RAK88417.1"/>
    <property type="molecule type" value="Genomic_DNA"/>
</dbReference>
<reference evidence="1" key="1">
    <citation type="submission" date="2018-02" db="EMBL/GenBank/DDBJ databases">
        <title>The genomes of Aspergillus section Nigri reveals drivers in fungal speciation.</title>
        <authorList>
            <consortium name="DOE Joint Genome Institute"/>
            <person name="Vesth T.C."/>
            <person name="Nybo J."/>
            <person name="Theobald S."/>
            <person name="Brandl J."/>
            <person name="Frisvad J.C."/>
            <person name="Nielsen K.F."/>
            <person name="Lyhne E.K."/>
            <person name="Kogle M.E."/>
            <person name="Kuo A."/>
            <person name="Riley R."/>
            <person name="Clum A."/>
            <person name="Nolan M."/>
            <person name="Lipzen A."/>
            <person name="Salamov A."/>
            <person name="Henrissat B."/>
            <person name="Wiebenga A."/>
            <person name="De vries R.P."/>
            <person name="Grigoriev I.V."/>
            <person name="Mortensen U.H."/>
            <person name="Andersen M.R."/>
            <person name="Baker S.E."/>
        </authorList>
    </citation>
    <scope>NUCLEOTIDE SEQUENCE</scope>
    <source>
        <strain evidence="1">CBS 115574</strain>
    </source>
</reference>
<evidence type="ECO:0000313" key="1">
    <source>
        <dbReference type="EMBL" id="RAK88417.1"/>
    </source>
</evidence>
<name>A0ACD1IEH0_9EURO</name>
<protein>
    <submittedName>
        <fullName evidence="1">Uncharacterized protein</fullName>
    </submittedName>
</protein>
<organism evidence="1 2">
    <name type="scientific">Aspergillus costaricaensis CBS 115574</name>
    <dbReference type="NCBI Taxonomy" id="1448317"/>
    <lineage>
        <taxon>Eukaryota</taxon>
        <taxon>Fungi</taxon>
        <taxon>Dikarya</taxon>
        <taxon>Ascomycota</taxon>
        <taxon>Pezizomycotina</taxon>
        <taxon>Eurotiomycetes</taxon>
        <taxon>Eurotiomycetidae</taxon>
        <taxon>Eurotiales</taxon>
        <taxon>Aspergillaceae</taxon>
        <taxon>Aspergillus</taxon>
        <taxon>Aspergillus subgen. Circumdati</taxon>
    </lineage>
</organism>
<accession>A0ACD1IEH0</accession>
<dbReference type="Proteomes" id="UP000249748">
    <property type="component" value="Unassembled WGS sequence"/>
</dbReference>